<evidence type="ECO:0000256" key="2">
    <source>
        <dbReference type="ARBA" id="ARBA00022603"/>
    </source>
</evidence>
<evidence type="ECO:0000256" key="5">
    <source>
        <dbReference type="SAM" id="MobiDB-lite"/>
    </source>
</evidence>
<dbReference type="InterPro" id="IPR029063">
    <property type="entry name" value="SAM-dependent_MTases_sf"/>
</dbReference>
<gene>
    <name evidence="7" type="ORF">BDA96_06G055100</name>
</gene>
<feature type="region of interest" description="Disordered" evidence="5">
    <location>
        <begin position="1"/>
        <end position="26"/>
    </location>
</feature>
<evidence type="ECO:0000256" key="3">
    <source>
        <dbReference type="ARBA" id="ARBA00022679"/>
    </source>
</evidence>
<evidence type="ECO:0000256" key="1">
    <source>
        <dbReference type="ARBA" id="ARBA00008361"/>
    </source>
</evidence>
<dbReference type="PANTHER" id="PTHR12176:SF78">
    <property type="entry name" value="EEF1A LYSINE AND N-TERMINAL METHYLTRANSFERASE"/>
    <property type="match status" value="1"/>
</dbReference>
<dbReference type="Proteomes" id="UP000807115">
    <property type="component" value="Chromosome 6"/>
</dbReference>
<dbReference type="FunFam" id="3.40.50.150:FF:000256">
    <property type="entry name" value="S-adenosyl-L-methionine-dependent methyltransferase superfamily protein"/>
    <property type="match status" value="1"/>
</dbReference>
<feature type="domain" description="Methyltransferase type 11" evidence="6">
    <location>
        <begin position="98"/>
        <end position="198"/>
    </location>
</feature>
<keyword evidence="3" id="KW-0808">Transferase</keyword>
<dbReference type="Pfam" id="PF08241">
    <property type="entry name" value="Methyltransf_11"/>
    <property type="match status" value="1"/>
</dbReference>
<feature type="compositionally biased region" description="Basic and acidic residues" evidence="5">
    <location>
        <begin position="490"/>
        <end position="499"/>
    </location>
</feature>
<reference evidence="7" key="1">
    <citation type="journal article" date="2019" name="BMC Genomics">
        <title>A new reference genome for Sorghum bicolor reveals high levels of sequence similarity between sweet and grain genotypes: implications for the genetics of sugar metabolism.</title>
        <authorList>
            <person name="Cooper E.A."/>
            <person name="Brenton Z.W."/>
            <person name="Flinn B.S."/>
            <person name="Jenkins J."/>
            <person name="Shu S."/>
            <person name="Flowers D."/>
            <person name="Luo F."/>
            <person name="Wang Y."/>
            <person name="Xia P."/>
            <person name="Barry K."/>
            <person name="Daum C."/>
            <person name="Lipzen A."/>
            <person name="Yoshinaga Y."/>
            <person name="Schmutz J."/>
            <person name="Saski C."/>
            <person name="Vermerris W."/>
            <person name="Kresovich S."/>
        </authorList>
    </citation>
    <scope>NUCLEOTIDE SEQUENCE</scope>
</reference>
<comment type="caution">
    <text evidence="7">The sequence shown here is derived from an EMBL/GenBank/DDBJ whole genome shotgun (WGS) entry which is preliminary data.</text>
</comment>
<dbReference type="EMBL" id="CM027685">
    <property type="protein sequence ID" value="KAG0525419.1"/>
    <property type="molecule type" value="Genomic_DNA"/>
</dbReference>
<evidence type="ECO:0000313" key="8">
    <source>
        <dbReference type="Proteomes" id="UP000807115"/>
    </source>
</evidence>
<evidence type="ECO:0000313" key="7">
    <source>
        <dbReference type="EMBL" id="KAG0525419.1"/>
    </source>
</evidence>
<dbReference type="PANTHER" id="PTHR12176">
    <property type="entry name" value="SAM-DEPENDENT METHYLTRANSFERASE SUPERFAMILY PROTEIN"/>
    <property type="match status" value="1"/>
</dbReference>
<sequence>MTDTQRVNPSLPPSIPKPLPKLGFPRMATTTPPPAILGTLGDFTSRENWDKFFALRGTGDNFEWYAEWPNLRAPLLALIGDSGAAAAAGSTQEILVPACGSSALSERLYDAGFRRITNVDFSRVVVADMLRRHARARPEMRWRVMDMTNMQFADGSFDVILDKGGLDALMEPGAGTKLGIKYLNEAKRVMKSGGKFVCLTLAESHVLALLLSEFRFGWDMSVQAIASESSEKSAFQTFMVVMVKGKMGVAQTIKSSLVQSAEYCNMRQANAVIRALGNENIIRESYSSGVDVLLSLRDLQLGAIGDLKVIVPGRRRQFILGEQETSLYCYKAILLDAKKQTETFVYHCGVFIVPKARAQEWLFSSEEGQWHVVESARAARLIMVFLDSRHANIDMDIIKKDLSPLVKELEPGNPEEEAPIPFMMAGDGVKQRHILQEATSEITGPMVVEDVVYENADGDQGSMSEKMFRRLIFGRSSGLVQSEALLIRDPPSDEIDRKNKSASATSKKRRNQKKGSKNSLRIDHRFLGSSYHSSIISGLSLVASSLSVAASSGGKVSTTVIGLGAGCLPMFLRGCLPSVDVEVVELDPLVAELAKKYFGFSMDEQLKLHLGDGIKFIEDSVAANHSVNGSARNAIKILILDVDSSDLSSGLSCPPENFVEDPFLLKAKEFLSEGGLFIINLVSRSSSVREMVVSRLKAVFEHLYSLQLEEDINEVLFASPSERYLEINNLDAGASKLQELLKIPVDVESDIQKLQKLQ</sequence>
<feature type="compositionally biased region" description="Pro residues" evidence="5">
    <location>
        <begin position="10"/>
        <end position="19"/>
    </location>
</feature>
<comment type="similarity">
    <text evidence="1">Belongs to the methyltransferase superfamily.</text>
</comment>
<organism evidence="7 8">
    <name type="scientific">Sorghum bicolor</name>
    <name type="common">Sorghum</name>
    <name type="synonym">Sorghum vulgare</name>
    <dbReference type="NCBI Taxonomy" id="4558"/>
    <lineage>
        <taxon>Eukaryota</taxon>
        <taxon>Viridiplantae</taxon>
        <taxon>Streptophyta</taxon>
        <taxon>Embryophyta</taxon>
        <taxon>Tracheophyta</taxon>
        <taxon>Spermatophyta</taxon>
        <taxon>Magnoliopsida</taxon>
        <taxon>Liliopsida</taxon>
        <taxon>Poales</taxon>
        <taxon>Poaceae</taxon>
        <taxon>PACMAD clade</taxon>
        <taxon>Panicoideae</taxon>
        <taxon>Andropogonodae</taxon>
        <taxon>Andropogoneae</taxon>
        <taxon>Sorghinae</taxon>
        <taxon>Sorghum</taxon>
    </lineage>
</organism>
<feature type="compositionally biased region" description="Basic residues" evidence="5">
    <location>
        <begin position="506"/>
        <end position="516"/>
    </location>
</feature>
<dbReference type="FunFam" id="3.40.50.150:FF:000211">
    <property type="entry name" value="Methyltransferase-like protein 13"/>
    <property type="match status" value="1"/>
</dbReference>
<evidence type="ECO:0000259" key="6">
    <source>
        <dbReference type="Pfam" id="PF08241"/>
    </source>
</evidence>
<evidence type="ECO:0000256" key="4">
    <source>
        <dbReference type="ARBA" id="ARBA00023268"/>
    </source>
</evidence>
<keyword evidence="4" id="KW-0511">Multifunctional enzyme</keyword>
<name>A0A921QNR7_SORBI</name>
<accession>A0A921QNR7</accession>
<dbReference type="CDD" id="cd02440">
    <property type="entry name" value="AdoMet_MTases"/>
    <property type="match status" value="1"/>
</dbReference>
<dbReference type="InterPro" id="IPR013216">
    <property type="entry name" value="Methyltransf_11"/>
</dbReference>
<dbReference type="SUPFAM" id="SSF53335">
    <property type="entry name" value="S-adenosyl-L-methionine-dependent methyltransferases"/>
    <property type="match status" value="2"/>
</dbReference>
<reference evidence="7" key="2">
    <citation type="submission" date="2020-10" db="EMBL/GenBank/DDBJ databases">
        <authorList>
            <person name="Cooper E.A."/>
            <person name="Brenton Z.W."/>
            <person name="Flinn B.S."/>
            <person name="Jenkins J."/>
            <person name="Shu S."/>
            <person name="Flowers D."/>
            <person name="Luo F."/>
            <person name="Wang Y."/>
            <person name="Xia P."/>
            <person name="Barry K."/>
            <person name="Daum C."/>
            <person name="Lipzen A."/>
            <person name="Yoshinaga Y."/>
            <person name="Schmutz J."/>
            <person name="Saski C."/>
            <person name="Vermerris W."/>
            <person name="Kresovich S."/>
        </authorList>
    </citation>
    <scope>NUCLEOTIDE SEQUENCE</scope>
</reference>
<keyword evidence="2" id="KW-0489">Methyltransferase</keyword>
<dbReference type="GO" id="GO:0008757">
    <property type="term" value="F:S-adenosylmethionine-dependent methyltransferase activity"/>
    <property type="evidence" value="ECO:0007669"/>
    <property type="project" value="InterPro"/>
</dbReference>
<dbReference type="GO" id="GO:0032259">
    <property type="term" value="P:methylation"/>
    <property type="evidence" value="ECO:0007669"/>
    <property type="project" value="UniProtKB-KW"/>
</dbReference>
<dbReference type="InterPro" id="IPR051419">
    <property type="entry name" value="Lys/N-term_MeTrsfase_sf"/>
</dbReference>
<dbReference type="AlphaFoldDB" id="A0A921QNR7"/>
<feature type="region of interest" description="Disordered" evidence="5">
    <location>
        <begin position="490"/>
        <end position="517"/>
    </location>
</feature>
<protein>
    <recommendedName>
        <fullName evidence="6">Methyltransferase type 11 domain-containing protein</fullName>
    </recommendedName>
</protein>
<proteinExistence type="inferred from homology"/>
<dbReference type="Gene3D" id="3.40.50.150">
    <property type="entry name" value="Vaccinia Virus protein VP39"/>
    <property type="match status" value="2"/>
</dbReference>